<evidence type="ECO:0000256" key="4">
    <source>
        <dbReference type="ARBA" id="ARBA00022884"/>
    </source>
</evidence>
<evidence type="ECO:0000256" key="1">
    <source>
        <dbReference type="ARBA" id="ARBA00022603"/>
    </source>
</evidence>
<dbReference type="InterPro" id="IPR029063">
    <property type="entry name" value="SAM-dependent_MTases_sf"/>
</dbReference>
<dbReference type="Proteomes" id="UP000219023">
    <property type="component" value="Unassembled WGS sequence"/>
</dbReference>
<dbReference type="AlphaFoldDB" id="A0A285VNA1"/>
<evidence type="ECO:0000313" key="6">
    <source>
        <dbReference type="EMBL" id="WQH08086.1"/>
    </source>
</evidence>
<protein>
    <submittedName>
        <fullName evidence="5">Phospholipid N-methyltransferase</fullName>
    </submittedName>
    <submittedName>
        <fullName evidence="6">rRNA adenine N-6-methyltransferase family protein</fullName>
    </submittedName>
</protein>
<keyword evidence="4" id="KW-0694">RNA-binding</keyword>
<gene>
    <name evidence="5" type="ORF">SAMN05421509_104332</name>
    <name evidence="6" type="ORF">SR908_11390</name>
</gene>
<keyword evidence="2 5" id="KW-0808">Transferase</keyword>
<dbReference type="InterPro" id="IPR001737">
    <property type="entry name" value="KsgA/Erm"/>
</dbReference>
<proteinExistence type="predicted"/>
<dbReference type="OrthoDB" id="9805585at2"/>
<dbReference type="GO" id="GO:0032259">
    <property type="term" value="P:methylation"/>
    <property type="evidence" value="ECO:0007669"/>
    <property type="project" value="UniProtKB-KW"/>
</dbReference>
<dbReference type="Gene3D" id="3.40.50.150">
    <property type="entry name" value="Vaccinia Virus protein VP39"/>
    <property type="match status" value="1"/>
</dbReference>
<organism evidence="5 7">
    <name type="scientific">Chromohalobacter canadensis</name>
    <dbReference type="NCBI Taxonomy" id="141389"/>
    <lineage>
        <taxon>Bacteria</taxon>
        <taxon>Pseudomonadati</taxon>
        <taxon>Pseudomonadota</taxon>
        <taxon>Gammaproteobacteria</taxon>
        <taxon>Oceanospirillales</taxon>
        <taxon>Halomonadaceae</taxon>
        <taxon>Chromohalobacter</taxon>
    </lineage>
</organism>
<evidence type="ECO:0000256" key="3">
    <source>
        <dbReference type="ARBA" id="ARBA00022691"/>
    </source>
</evidence>
<evidence type="ECO:0000256" key="2">
    <source>
        <dbReference type="ARBA" id="ARBA00022679"/>
    </source>
</evidence>
<dbReference type="GO" id="GO:0003723">
    <property type="term" value="F:RNA binding"/>
    <property type="evidence" value="ECO:0007669"/>
    <property type="project" value="UniProtKB-KW"/>
</dbReference>
<dbReference type="SUPFAM" id="SSF53335">
    <property type="entry name" value="S-adenosyl-L-methionine-dependent methyltransferases"/>
    <property type="match status" value="1"/>
</dbReference>
<dbReference type="Proteomes" id="UP001321908">
    <property type="component" value="Chromosome"/>
</dbReference>
<evidence type="ECO:0000313" key="5">
    <source>
        <dbReference type="EMBL" id="SOC55058.1"/>
    </source>
</evidence>
<keyword evidence="1 5" id="KW-0489">Methyltransferase</keyword>
<sequence>MDEHQQTASNTQQSRRRQFTLFASNFLKHPKMLGSIIPSSPFLVRRMLSHVDWERTRVLVEYGPGIGTFTKEILRQMHPDAVLLVLETNKDFVDYINGAFSDPRMQVVHGSAADIQQVLNERELGAVDYVVAGIPFSTLPDVARENILDATRQVISPDGTFLLYQFSPNILPSLHKTFSQVTREFEPMNFLPAHFYRCRP</sequence>
<accession>A0A285VNA1</accession>
<evidence type="ECO:0000313" key="8">
    <source>
        <dbReference type="Proteomes" id="UP001321908"/>
    </source>
</evidence>
<dbReference type="RefSeq" id="WP_097022832.1">
    <property type="nucleotide sequence ID" value="NZ_CP140151.1"/>
</dbReference>
<keyword evidence="3" id="KW-0949">S-adenosyl-L-methionine</keyword>
<dbReference type="Pfam" id="PF00398">
    <property type="entry name" value="RrnaAD"/>
    <property type="match status" value="1"/>
</dbReference>
<keyword evidence="8" id="KW-1185">Reference proteome</keyword>
<reference evidence="5 7" key="1">
    <citation type="submission" date="2017-08" db="EMBL/GenBank/DDBJ databases">
        <authorList>
            <person name="de Groot N.N."/>
        </authorList>
    </citation>
    <scope>NUCLEOTIDE SEQUENCE [LARGE SCALE GENOMIC DNA]</scope>
    <source>
        <strain evidence="5 7">USBA 855</strain>
    </source>
</reference>
<name>A0A285VNA1_9GAMM</name>
<dbReference type="EMBL" id="OBQJ01000004">
    <property type="protein sequence ID" value="SOC55058.1"/>
    <property type="molecule type" value="Genomic_DNA"/>
</dbReference>
<dbReference type="EMBL" id="CP140151">
    <property type="protein sequence ID" value="WQH08086.1"/>
    <property type="molecule type" value="Genomic_DNA"/>
</dbReference>
<dbReference type="GO" id="GO:0008168">
    <property type="term" value="F:methyltransferase activity"/>
    <property type="evidence" value="ECO:0007669"/>
    <property type="project" value="UniProtKB-KW"/>
</dbReference>
<reference evidence="6 8" key="2">
    <citation type="submission" date="2023-11" db="EMBL/GenBank/DDBJ databases">
        <title>MicrobeMod: A computational toolkit for identifying prokaryotic methylation and restriction-modification with nanopore sequencing.</title>
        <authorList>
            <person name="Crits-Christoph A."/>
            <person name="Kang S.C."/>
            <person name="Lee H."/>
            <person name="Ostrov N."/>
        </authorList>
    </citation>
    <scope>NUCLEOTIDE SEQUENCE [LARGE SCALE GENOMIC DNA]</scope>
    <source>
        <strain evidence="6 8">ATCC 43984</strain>
    </source>
</reference>
<evidence type="ECO:0000313" key="7">
    <source>
        <dbReference type="Proteomes" id="UP000219023"/>
    </source>
</evidence>